<dbReference type="InterPro" id="IPR001650">
    <property type="entry name" value="Helicase_C-like"/>
</dbReference>
<evidence type="ECO:0000256" key="1">
    <source>
        <dbReference type="ARBA" id="ARBA00022540"/>
    </source>
</evidence>
<dbReference type="Pfam" id="PF00271">
    <property type="entry name" value="Helicase_C"/>
    <property type="match status" value="1"/>
</dbReference>
<dbReference type="Pfam" id="PF00270">
    <property type="entry name" value="DEAD"/>
    <property type="match status" value="1"/>
</dbReference>
<organism evidence="17 18">
    <name type="scientific">Acrasis kona</name>
    <dbReference type="NCBI Taxonomy" id="1008807"/>
    <lineage>
        <taxon>Eukaryota</taxon>
        <taxon>Discoba</taxon>
        <taxon>Heterolobosea</taxon>
        <taxon>Tetramitia</taxon>
        <taxon>Eutetramitia</taxon>
        <taxon>Acrasidae</taxon>
        <taxon>Acrasis</taxon>
    </lineage>
</organism>
<dbReference type="PROSITE" id="PS51195">
    <property type="entry name" value="Q_MOTIF"/>
    <property type="match status" value="1"/>
</dbReference>
<feature type="region of interest" description="Disordered" evidence="13">
    <location>
        <begin position="1"/>
        <end position="30"/>
    </location>
</feature>
<feature type="domain" description="DEAD-box RNA helicase Q" evidence="16">
    <location>
        <begin position="204"/>
        <end position="232"/>
    </location>
</feature>
<keyword evidence="18" id="KW-1185">Reference proteome</keyword>
<evidence type="ECO:0000256" key="10">
    <source>
        <dbReference type="ARBA" id="ARBA00025917"/>
    </source>
</evidence>
<dbReference type="CDD" id="cd18787">
    <property type="entry name" value="SF2_C_DEAD"/>
    <property type="match status" value="1"/>
</dbReference>
<evidence type="ECO:0000256" key="4">
    <source>
        <dbReference type="ARBA" id="ARBA00022806"/>
    </source>
</evidence>
<comment type="subunit">
    <text evidence="10">eIF4F is a multi-subunit complex, the composition of which varies with external and internal environmental conditions. It is composed of at least EIF4A, EIF4E and EIF4G.</text>
</comment>
<evidence type="ECO:0000256" key="7">
    <source>
        <dbReference type="ARBA" id="ARBA00024352"/>
    </source>
</evidence>
<evidence type="ECO:0000313" key="17">
    <source>
        <dbReference type="EMBL" id="KAL0482597.1"/>
    </source>
</evidence>
<evidence type="ECO:0000256" key="5">
    <source>
        <dbReference type="ARBA" id="ARBA00022840"/>
    </source>
</evidence>
<proteinExistence type="inferred from homology"/>
<dbReference type="PANTHER" id="PTHR47959">
    <property type="entry name" value="ATP-DEPENDENT RNA HELICASE RHLE-RELATED"/>
    <property type="match status" value="1"/>
</dbReference>
<dbReference type="GO" id="GO:0003676">
    <property type="term" value="F:nucleic acid binding"/>
    <property type="evidence" value="ECO:0007669"/>
    <property type="project" value="InterPro"/>
</dbReference>
<evidence type="ECO:0000259" key="16">
    <source>
        <dbReference type="PROSITE" id="PS51195"/>
    </source>
</evidence>
<gene>
    <name evidence="17" type="ORF">AKO1_014308</name>
</gene>
<accession>A0AAW2YYM3</accession>
<feature type="compositionally biased region" description="Basic and acidic residues" evidence="13">
    <location>
        <begin position="647"/>
        <end position="675"/>
    </location>
</feature>
<dbReference type="AlphaFoldDB" id="A0AAW2YYM3"/>
<dbReference type="PANTHER" id="PTHR47959:SF14">
    <property type="entry name" value="DEAD-BOX ATP-DEPENDENT RNA HELICASE 28"/>
    <property type="match status" value="1"/>
</dbReference>
<feature type="domain" description="Helicase ATP-binding" evidence="14">
    <location>
        <begin position="235"/>
        <end position="410"/>
    </location>
</feature>
<dbReference type="GO" id="GO:0005829">
    <property type="term" value="C:cytosol"/>
    <property type="evidence" value="ECO:0007669"/>
    <property type="project" value="TreeGrafter"/>
</dbReference>
<feature type="compositionally biased region" description="Acidic residues" evidence="13">
    <location>
        <begin position="11"/>
        <end position="30"/>
    </location>
</feature>
<evidence type="ECO:0000256" key="3">
    <source>
        <dbReference type="ARBA" id="ARBA00022801"/>
    </source>
</evidence>
<dbReference type="InterPro" id="IPR027417">
    <property type="entry name" value="P-loop_NTPase"/>
</dbReference>
<dbReference type="SMART" id="SM00490">
    <property type="entry name" value="HELICc"/>
    <property type="match status" value="1"/>
</dbReference>
<keyword evidence="4" id="KW-0347">Helicase</keyword>
<feature type="compositionally biased region" description="Acidic residues" evidence="13">
    <location>
        <begin position="144"/>
        <end position="153"/>
    </location>
</feature>
<evidence type="ECO:0000313" key="18">
    <source>
        <dbReference type="Proteomes" id="UP001431209"/>
    </source>
</evidence>
<dbReference type="SMART" id="SM00487">
    <property type="entry name" value="DEXDc"/>
    <property type="match status" value="1"/>
</dbReference>
<dbReference type="CDD" id="cd17947">
    <property type="entry name" value="DEADc_DDX27"/>
    <property type="match status" value="1"/>
</dbReference>
<feature type="compositionally biased region" description="Basic and acidic residues" evidence="13">
    <location>
        <begin position="734"/>
        <end position="746"/>
    </location>
</feature>
<dbReference type="InterPro" id="IPR014014">
    <property type="entry name" value="RNA_helicase_DEAD_Q_motif"/>
</dbReference>
<keyword evidence="3" id="KW-0378">Hydrolase</keyword>
<dbReference type="GO" id="GO:0016787">
    <property type="term" value="F:hydrolase activity"/>
    <property type="evidence" value="ECO:0007669"/>
    <property type="project" value="UniProtKB-KW"/>
</dbReference>
<dbReference type="GO" id="GO:0003743">
    <property type="term" value="F:translation initiation factor activity"/>
    <property type="evidence" value="ECO:0007669"/>
    <property type="project" value="UniProtKB-KW"/>
</dbReference>
<dbReference type="PROSITE" id="PS00039">
    <property type="entry name" value="DEAD_ATP_HELICASE"/>
    <property type="match status" value="1"/>
</dbReference>
<evidence type="ECO:0000256" key="12">
    <source>
        <dbReference type="PROSITE-ProRule" id="PRU00552"/>
    </source>
</evidence>
<comment type="similarity">
    <text evidence="7">Belongs to the DEAD box helicase family. eIF4A subfamily.</text>
</comment>
<evidence type="ECO:0000259" key="15">
    <source>
        <dbReference type="PROSITE" id="PS51194"/>
    </source>
</evidence>
<keyword evidence="6" id="KW-0648">Protein biosynthesis</keyword>
<evidence type="ECO:0000256" key="13">
    <source>
        <dbReference type="SAM" id="MobiDB-lite"/>
    </source>
</evidence>
<evidence type="ECO:0000256" key="11">
    <source>
        <dbReference type="ARBA" id="ARBA00030297"/>
    </source>
</evidence>
<protein>
    <recommendedName>
        <fullName evidence="8">Probable eukaryotic initiation factor 4A</fullName>
    </recommendedName>
    <alternativeName>
        <fullName evidence="11">ATP-dependent RNA helicase eIF4A</fullName>
    </alternativeName>
</protein>
<evidence type="ECO:0000259" key="14">
    <source>
        <dbReference type="PROSITE" id="PS51192"/>
    </source>
</evidence>
<dbReference type="InterPro" id="IPR014001">
    <property type="entry name" value="Helicase_ATP-bd"/>
</dbReference>
<reference evidence="17 18" key="1">
    <citation type="submission" date="2024-03" db="EMBL/GenBank/DDBJ databases">
        <title>The Acrasis kona genome and developmental transcriptomes reveal deep origins of eukaryotic multicellular pathways.</title>
        <authorList>
            <person name="Sheikh S."/>
            <person name="Fu C.-J."/>
            <person name="Brown M.W."/>
            <person name="Baldauf S.L."/>
        </authorList>
    </citation>
    <scope>NUCLEOTIDE SEQUENCE [LARGE SCALE GENOMIC DNA]</scope>
    <source>
        <strain evidence="17 18">ATCC MYA-3509</strain>
    </source>
</reference>
<dbReference type="GO" id="GO:0005524">
    <property type="term" value="F:ATP binding"/>
    <property type="evidence" value="ECO:0007669"/>
    <property type="project" value="UniProtKB-KW"/>
</dbReference>
<comment type="function">
    <text evidence="9">ATP-dependent RNA helicase which is a subunit of the eIF4F complex involved in cap recognition and is required for mRNA binding to ribosome. In the current model of translation initiation, eIF4A unwinds RNA secondary structures in the 5'-UTR of mRNAs which is necessary to allow efficient binding of the small ribosomal subunit, and subsequent scanning for the initiator codon.</text>
</comment>
<dbReference type="Proteomes" id="UP001431209">
    <property type="component" value="Unassembled WGS sequence"/>
</dbReference>
<keyword evidence="5" id="KW-0067">ATP-binding</keyword>
<dbReference type="EMBL" id="JAOPGA020000876">
    <property type="protein sequence ID" value="KAL0482597.1"/>
    <property type="molecule type" value="Genomic_DNA"/>
</dbReference>
<feature type="short sequence motif" description="Q motif" evidence="12">
    <location>
        <begin position="204"/>
        <end position="232"/>
    </location>
</feature>
<dbReference type="PROSITE" id="PS51192">
    <property type="entry name" value="HELICASE_ATP_BIND_1"/>
    <property type="match status" value="1"/>
</dbReference>
<keyword evidence="2" id="KW-0547">Nucleotide-binding</keyword>
<dbReference type="GO" id="GO:0003724">
    <property type="term" value="F:RNA helicase activity"/>
    <property type="evidence" value="ECO:0007669"/>
    <property type="project" value="InterPro"/>
</dbReference>
<dbReference type="PROSITE" id="PS51194">
    <property type="entry name" value="HELICASE_CTER"/>
    <property type="match status" value="1"/>
</dbReference>
<dbReference type="InterPro" id="IPR011545">
    <property type="entry name" value="DEAD/DEAH_box_helicase_dom"/>
</dbReference>
<evidence type="ECO:0000256" key="6">
    <source>
        <dbReference type="ARBA" id="ARBA00022917"/>
    </source>
</evidence>
<dbReference type="InterPro" id="IPR000629">
    <property type="entry name" value="RNA-helicase_DEAD-box_CS"/>
</dbReference>
<evidence type="ECO:0000256" key="8">
    <source>
        <dbReference type="ARBA" id="ARBA00024417"/>
    </source>
</evidence>
<feature type="compositionally biased region" description="Acidic residues" evidence="13">
    <location>
        <begin position="89"/>
        <end position="135"/>
    </location>
</feature>
<dbReference type="Gene3D" id="3.40.50.300">
    <property type="entry name" value="P-loop containing nucleotide triphosphate hydrolases"/>
    <property type="match status" value="2"/>
</dbReference>
<dbReference type="InterPro" id="IPR050079">
    <property type="entry name" value="DEAD_box_RNA_helicase"/>
</dbReference>
<name>A0AAW2YYM3_9EUKA</name>
<feature type="region of interest" description="Disordered" evidence="13">
    <location>
        <begin position="64"/>
        <end position="195"/>
    </location>
</feature>
<feature type="region of interest" description="Disordered" evidence="13">
    <location>
        <begin position="634"/>
        <end position="689"/>
    </location>
</feature>
<feature type="domain" description="Helicase C-terminal" evidence="15">
    <location>
        <begin position="421"/>
        <end position="591"/>
    </location>
</feature>
<dbReference type="SUPFAM" id="SSF52540">
    <property type="entry name" value="P-loop containing nucleoside triphosphate hydrolases"/>
    <property type="match status" value="2"/>
</dbReference>
<feature type="compositionally biased region" description="Basic residues" evidence="13">
    <location>
        <begin position="785"/>
        <end position="803"/>
    </location>
</feature>
<feature type="region of interest" description="Disordered" evidence="13">
    <location>
        <begin position="717"/>
        <end position="803"/>
    </location>
</feature>
<keyword evidence="1" id="KW-0396">Initiation factor</keyword>
<evidence type="ECO:0000256" key="9">
    <source>
        <dbReference type="ARBA" id="ARBA00024769"/>
    </source>
</evidence>
<comment type="caution">
    <text evidence="17">The sequence shown here is derived from an EMBL/GenBank/DDBJ whole genome shotgun (WGS) entry which is preliminary data.</text>
</comment>
<feature type="compositionally biased region" description="Basic and acidic residues" evidence="13">
    <location>
        <begin position="753"/>
        <end position="784"/>
    </location>
</feature>
<evidence type="ECO:0000256" key="2">
    <source>
        <dbReference type="ARBA" id="ARBA00022741"/>
    </source>
</evidence>
<sequence length="803" mass="91755">MPKNKDVPVPIDDDSDVDVTSDGEDDSDIEIDQNFHFDFKGSDLDGVIVSTKKNKNLLENVLEQEGMMDDATDSKMLIFNNDGVKSMESESDDEDGDDDEDNEESEDEGDNQDGDDDEQDGQDDDDNEDDDEDDQESHMKQGNLDDDDEEQFDDASQLPEDVIAPVKPKPSKKQAQHNDDDEQEEESYDKTYFKEETPNLDLKTTFNTMSLSRPLLKAIDELGYTNPTPIQSRSIPVLLQGSDLCASAVTGSGKTAAFLLPTLERLLYRDRSFKAVRVLVLLPTRELAAQCYGVCEALAKHTDIRCCLITGGGINSGKQVQALRQNPEIIIATPGRLVDHLVNTPNFGIEGVEILVLDEADRLLEMGFMPQIESILEHVPKARQTMLFSATMTDDVDQLIKLSLKNPIRLSVDNRVGVAKKLTQEFIKVKDREGDKDAILLSLVTRSFQTRTIIFCNLKATVRRLHMLFHLRSLKVSELSGDLQQATRLSELYKFVKNETDFLICTDVAARGLDIKGVQTIINYDMPIDIKSYIHRVGRTARIGENGVAVSMILESDRRLLKQVVKHAKNKNVLHRVVPPDSVRYWRQKLEEMQPDINNLQKQDAFNKEMEKAEMTARRADNLIKHDSEIMSRPERKWIMSGKQKKLLKEREKDALGIDKSGKRQRDDDGNDKDNKNKRRRLNDEITRKNVLKERDNKVLKKHGIKDLAAYARAGKTAIKRQDRMKRSSINTQEVRDSDQKKAEKKSQKKQQKKEYNKMKKEEKMKSQPEPEPSEKVRDSEDRRRIKKKGSQSFKSQKKYKRR</sequence>